<reference evidence="7" key="1">
    <citation type="submission" date="2019-11" db="EMBL/GenBank/DDBJ databases">
        <authorList>
            <person name="Liu Y."/>
            <person name="Hou J."/>
            <person name="Li T.-Q."/>
            <person name="Guan C.-H."/>
            <person name="Wu X."/>
            <person name="Wu H.-Z."/>
            <person name="Ling F."/>
            <person name="Zhang R."/>
            <person name="Shi X.-G."/>
            <person name="Ren J.-P."/>
            <person name="Chen E.-F."/>
            <person name="Sun J.-M."/>
        </authorList>
    </citation>
    <scope>NUCLEOTIDE SEQUENCE</scope>
    <source>
        <strain evidence="7">Adult_tree_wgs_1</strain>
        <tissue evidence="7">Leaves</tissue>
    </source>
</reference>
<dbReference type="InterPro" id="IPR042197">
    <property type="entry name" value="Apaf_helical"/>
</dbReference>
<accession>A0A834LRF3</accession>
<dbReference type="PANTHER" id="PTHR33463">
    <property type="entry name" value="NB-ARC DOMAIN-CONTAINING PROTEIN-RELATED"/>
    <property type="match status" value="1"/>
</dbReference>
<gene>
    <name evidence="7" type="ORF">RHSIM_Rhsim03G0020800</name>
</gene>
<dbReference type="SMART" id="SM00382">
    <property type="entry name" value="AAA"/>
    <property type="match status" value="1"/>
</dbReference>
<proteinExistence type="inferred from homology"/>
<dbReference type="PANTHER" id="PTHR33463:SF145">
    <property type="entry name" value="NB-ARC DOMAIN-CONTAINING PROTEIN"/>
    <property type="match status" value="1"/>
</dbReference>
<keyword evidence="4" id="KW-0067">ATP-binding</keyword>
<dbReference type="InterPro" id="IPR057135">
    <property type="entry name" value="At4g27190-like_LRR"/>
</dbReference>
<dbReference type="InterPro" id="IPR050905">
    <property type="entry name" value="Plant_NBS-LRR"/>
</dbReference>
<dbReference type="SUPFAM" id="SSF52058">
    <property type="entry name" value="L domain-like"/>
    <property type="match status" value="1"/>
</dbReference>
<dbReference type="Gene3D" id="3.80.10.10">
    <property type="entry name" value="Ribonuclease Inhibitor"/>
    <property type="match status" value="1"/>
</dbReference>
<dbReference type="AlphaFoldDB" id="A0A834LRF3"/>
<dbReference type="Pfam" id="PF00931">
    <property type="entry name" value="NB-ARC"/>
    <property type="match status" value="1"/>
</dbReference>
<dbReference type="Pfam" id="PF23247">
    <property type="entry name" value="LRR_RPS2"/>
    <property type="match status" value="2"/>
</dbReference>
<dbReference type="EMBL" id="WJXA01000003">
    <property type="protein sequence ID" value="KAF7147387.1"/>
    <property type="molecule type" value="Genomic_DNA"/>
</dbReference>
<dbReference type="Proteomes" id="UP000626092">
    <property type="component" value="Unassembled WGS sequence"/>
</dbReference>
<evidence type="ECO:0000256" key="4">
    <source>
        <dbReference type="ARBA" id="ARBA00022840"/>
    </source>
</evidence>
<keyword evidence="3" id="KW-0611">Plant defense</keyword>
<dbReference type="InterPro" id="IPR027417">
    <property type="entry name" value="P-loop_NTPase"/>
</dbReference>
<evidence type="ECO:0000256" key="3">
    <source>
        <dbReference type="ARBA" id="ARBA00022821"/>
    </source>
</evidence>
<dbReference type="Gene3D" id="1.10.8.430">
    <property type="entry name" value="Helical domain of apoptotic protease-activating factors"/>
    <property type="match status" value="1"/>
</dbReference>
<evidence type="ECO:0000313" key="8">
    <source>
        <dbReference type="Proteomes" id="UP000626092"/>
    </source>
</evidence>
<dbReference type="GO" id="GO:0005524">
    <property type="term" value="F:ATP binding"/>
    <property type="evidence" value="ECO:0007669"/>
    <property type="project" value="UniProtKB-KW"/>
</dbReference>
<dbReference type="OrthoDB" id="1579323at2759"/>
<comment type="caution">
    <text evidence="7">The sequence shown here is derived from an EMBL/GenBank/DDBJ whole genome shotgun (WGS) entry which is preliminary data.</text>
</comment>
<dbReference type="GO" id="GO:0006952">
    <property type="term" value="P:defense response"/>
    <property type="evidence" value="ECO:0007669"/>
    <property type="project" value="UniProtKB-KW"/>
</dbReference>
<keyword evidence="2" id="KW-0433">Leucine-rich repeat</keyword>
<comment type="similarity">
    <text evidence="1">Belongs to the disease resistance NB-LRR family.</text>
</comment>
<protein>
    <recommendedName>
        <fullName evidence="6">AAA+ ATPase domain-containing protein</fullName>
    </recommendedName>
</protein>
<organism evidence="7 8">
    <name type="scientific">Rhododendron simsii</name>
    <name type="common">Sims's rhododendron</name>
    <dbReference type="NCBI Taxonomy" id="118357"/>
    <lineage>
        <taxon>Eukaryota</taxon>
        <taxon>Viridiplantae</taxon>
        <taxon>Streptophyta</taxon>
        <taxon>Embryophyta</taxon>
        <taxon>Tracheophyta</taxon>
        <taxon>Spermatophyta</taxon>
        <taxon>Magnoliopsida</taxon>
        <taxon>eudicotyledons</taxon>
        <taxon>Gunneridae</taxon>
        <taxon>Pentapetalae</taxon>
        <taxon>asterids</taxon>
        <taxon>Ericales</taxon>
        <taxon>Ericaceae</taxon>
        <taxon>Ericoideae</taxon>
        <taxon>Rhodoreae</taxon>
        <taxon>Rhododendron</taxon>
    </lineage>
</organism>
<dbReference type="SUPFAM" id="SSF52540">
    <property type="entry name" value="P-loop containing nucleoside triphosphate hydrolases"/>
    <property type="match status" value="1"/>
</dbReference>
<dbReference type="Gene3D" id="3.40.50.300">
    <property type="entry name" value="P-loop containing nucleotide triphosphate hydrolases"/>
    <property type="match status" value="1"/>
</dbReference>
<evidence type="ECO:0000256" key="2">
    <source>
        <dbReference type="ARBA" id="ARBA00022614"/>
    </source>
</evidence>
<dbReference type="FunFam" id="3.40.50.300:FF:001091">
    <property type="entry name" value="Probable disease resistance protein At1g61300"/>
    <property type="match status" value="1"/>
</dbReference>
<dbReference type="InterPro" id="IPR002182">
    <property type="entry name" value="NB-ARC"/>
</dbReference>
<dbReference type="InterPro" id="IPR003593">
    <property type="entry name" value="AAA+_ATPase"/>
</dbReference>
<name>A0A834LRF3_RHOSS</name>
<keyword evidence="4" id="KW-0547">Nucleotide-binding</keyword>
<evidence type="ECO:0000256" key="5">
    <source>
        <dbReference type="SAM" id="Coils"/>
    </source>
</evidence>
<feature type="domain" description="AAA+ ATPase" evidence="6">
    <location>
        <begin position="174"/>
        <end position="312"/>
    </location>
</feature>
<evidence type="ECO:0000259" key="6">
    <source>
        <dbReference type="SMART" id="SM00382"/>
    </source>
</evidence>
<dbReference type="GO" id="GO:0043531">
    <property type="term" value="F:ADP binding"/>
    <property type="evidence" value="ECO:0007669"/>
    <property type="project" value="InterPro"/>
</dbReference>
<evidence type="ECO:0000313" key="7">
    <source>
        <dbReference type="EMBL" id="KAF7147387.1"/>
    </source>
</evidence>
<evidence type="ECO:0000256" key="1">
    <source>
        <dbReference type="ARBA" id="ARBA00008894"/>
    </source>
</evidence>
<dbReference type="Pfam" id="PF13855">
    <property type="entry name" value="LRR_8"/>
    <property type="match status" value="1"/>
</dbReference>
<sequence length="1024" mass="116718">MCIPQNIIERLVCGAFDEAVKAGKYVLQYRTNLDKLRTEMRSLEDRRAIIERKVHEAVDHGKEIEIAVLHWQADTDKVKNYVQDLIEQSTAEAKMHCFACSCPNIKWRYRLGKQAEEKIADVKTLAQESHFDEISHPEPPPPPELEFPSAENYVHLDSRTPIFEAILGALNDPKVEMIGVYGRGGVGKTTLVKKVAKKMLDDGTFKQVLLVVVSKDLHVKEIQKKLADGLNFALDAKDEKGRANELCHKFKNGEKYLVILDDIWEKVDLKAIGIPVMEGNIGCKVVLTSRKEDLLRITMKADRNFPIGELPEEEGWILFKKKLGNTIESWPEINSLAREVCRKCNGLPVAINALGAALEDRPYHAWKNALDKLDRHMLTQIEGIDPSVLASLSVSFDMLHSSDAQSCFLLCCLFAEDVEILIDELTRHCMARSLLTQNPRTFDEARTAMCIVVDVLKSASLLSTSDHETIVKIPDVIRDIGISIAREKEAFLVDHSALRWPRNPTNGPSYKAISLNFKSIKGLPDGLVYPQLETLMVDHGELSDLEVPDNFFNGMIHLKVLTFTRMTLRQLPSSLAKLANLRMLHLNHCELVDLAILRDLKTNLEVLGLRSSTIKALPQEIRELTNLRVLDLIDCDDLKVIPQGVISNLTSLEELYFPSTFKEWEVTSDKKQETSNSNNVSLEELRWLLSTGQLTTLHIHIPDVMLLPKDILMFQNLKRFRISSSNFKINENFQRRKVVDKADHVLYLSGVKGLENILHDNEDGNVSLEFDYHPNEQSSILQSHEMHWLNSFNRLIVLHISNCKTKYLFSQSTARGLVHLEELVVQSCERMEEIVGFEGQNDEEELTSELKFRKLKRLVLQFLPNFISFYSKKEKVETTMGSSSASAQPLFNEKVILPVLEVLEVDRLGNIVEIWDKQSLWLNERMHIVSFGKLRDVKVQRCEKLMKLVPSNILPRLDELQKLCVEGCPKIESVVFENEEEAADDRTLIIPQLQYLRISEMELLKSFYSSFTASNAQSLFNHQV</sequence>
<keyword evidence="5" id="KW-0175">Coiled coil</keyword>
<keyword evidence="8" id="KW-1185">Reference proteome</keyword>
<feature type="coiled-coil region" evidence="5">
    <location>
        <begin position="26"/>
        <end position="53"/>
    </location>
</feature>
<dbReference type="InterPro" id="IPR032675">
    <property type="entry name" value="LRR_dom_sf"/>
</dbReference>
<dbReference type="PRINTS" id="PR00364">
    <property type="entry name" value="DISEASERSIST"/>
</dbReference>
<dbReference type="InterPro" id="IPR001611">
    <property type="entry name" value="Leu-rich_rpt"/>
</dbReference>